<dbReference type="EMBL" id="JACRVF010000001">
    <property type="protein sequence ID" value="MBC5991467.1"/>
    <property type="molecule type" value="Genomic_DNA"/>
</dbReference>
<evidence type="ECO:0000313" key="5">
    <source>
        <dbReference type="Proteomes" id="UP000603640"/>
    </source>
</evidence>
<name>A0A923N4B0_9BACT</name>
<feature type="transmembrane region" description="Helical" evidence="1">
    <location>
        <begin position="532"/>
        <end position="556"/>
    </location>
</feature>
<dbReference type="RefSeq" id="WP_187065470.1">
    <property type="nucleotide sequence ID" value="NZ_JACRVF010000001.1"/>
</dbReference>
<dbReference type="PANTHER" id="PTHR46825">
    <property type="entry name" value="D-ALANYL-D-ALANINE-CARBOXYPEPTIDASE/ENDOPEPTIDASE AMPH"/>
    <property type="match status" value="1"/>
</dbReference>
<feature type="signal peptide" evidence="2">
    <location>
        <begin position="1"/>
        <end position="25"/>
    </location>
</feature>
<dbReference type="InterPro" id="IPR012338">
    <property type="entry name" value="Beta-lactam/transpept-like"/>
</dbReference>
<organism evidence="4 5">
    <name type="scientific">Pontibacter cellulosilyticus</name>
    <dbReference type="NCBI Taxonomy" id="1720253"/>
    <lineage>
        <taxon>Bacteria</taxon>
        <taxon>Pseudomonadati</taxon>
        <taxon>Bacteroidota</taxon>
        <taxon>Cytophagia</taxon>
        <taxon>Cytophagales</taxon>
        <taxon>Hymenobacteraceae</taxon>
        <taxon>Pontibacter</taxon>
    </lineage>
</organism>
<feature type="domain" description="Beta-lactamase-related" evidence="3">
    <location>
        <begin position="46"/>
        <end position="361"/>
    </location>
</feature>
<proteinExistence type="predicted"/>
<evidence type="ECO:0000256" key="1">
    <source>
        <dbReference type="SAM" id="Phobius"/>
    </source>
</evidence>
<dbReference type="AlphaFoldDB" id="A0A923N4B0"/>
<comment type="caution">
    <text evidence="4">The sequence shown here is derived from an EMBL/GenBank/DDBJ whole genome shotgun (WGS) entry which is preliminary data.</text>
</comment>
<feature type="transmembrane region" description="Helical" evidence="1">
    <location>
        <begin position="497"/>
        <end position="520"/>
    </location>
</feature>
<dbReference type="Gene3D" id="3.40.710.10">
    <property type="entry name" value="DD-peptidase/beta-lactamase superfamily"/>
    <property type="match status" value="1"/>
</dbReference>
<feature type="transmembrane region" description="Helical" evidence="1">
    <location>
        <begin position="568"/>
        <end position="591"/>
    </location>
</feature>
<keyword evidence="2" id="KW-0732">Signal</keyword>
<dbReference type="SUPFAM" id="SSF56601">
    <property type="entry name" value="beta-lactamase/transpeptidase-like"/>
    <property type="match status" value="1"/>
</dbReference>
<sequence length="633" mass="70135">MKQLFTIKLYLLALLSVLISSVAHGQEVTKKQTPNTIEELRIAILQVLEETGAPAAGIALVDKRGPVWVEGLGMADREKAIPANEETMFRIGSSSKIFVALAILKLQEQGKLSLKDKVRDLVPEIEFTNPWEATNPILVEHLLEHTTGWDDIHLPEITHNDPGTTLKEGLDFHPHSRTSKWVPGTRMAYANSGPAVAAYIVEKVSGQTYEDYIRKNFFAPMGAETMTYFLSEDYKQKGATLYKEGRPNDYWHLITRPSGAINASPKDMAKMLQLFINRGKANGNQLVSESSLERMKSPSTTSGAKAGLKYGYGLGLYTSDYNGYTYYKHGGSVGAGKSDFSYLPEYGIGYSVQTNSDNTAAIRKIGTLIREYQTSQLPRPVAAVPTISKSGVIIKPVTGYYEQVNPVKQLPFKLPSLLPERIWSERDTIYNQFPAHFGQIVKFVPVGEGLYHNLETGRPDFIVVHDPLEGEVLELAGVESGTVTLAPVNGTIVFGRIAMFILWALFILQAFLSLPFWLYRFWKGKIPGGANVLVRIWPLIPVGFIMVAAVFLAFGAMEGKIYLADPSFISVSVMLATIAFFAAAVFAVVMAIRYRNKGIKKAVYIPATFLSVLHLLVALYFLWYGVIGLRTWA</sequence>
<feature type="chain" id="PRO_5036811744" evidence="2">
    <location>
        <begin position="26"/>
        <end position="633"/>
    </location>
</feature>
<reference evidence="4" key="1">
    <citation type="submission" date="2020-08" db="EMBL/GenBank/DDBJ databases">
        <title>Pontibacter sp. SD6 16S ribosomal RNA gene Genome sequencing and assembly.</title>
        <authorList>
            <person name="Kang M."/>
        </authorList>
    </citation>
    <scope>NUCLEOTIDE SEQUENCE</scope>
    <source>
        <strain evidence="4">SD6</strain>
    </source>
</reference>
<dbReference type="PANTHER" id="PTHR46825:SF9">
    <property type="entry name" value="BETA-LACTAMASE-RELATED DOMAIN-CONTAINING PROTEIN"/>
    <property type="match status" value="1"/>
</dbReference>
<evidence type="ECO:0000259" key="3">
    <source>
        <dbReference type="Pfam" id="PF00144"/>
    </source>
</evidence>
<protein>
    <submittedName>
        <fullName evidence="4">Serine hydrolase</fullName>
    </submittedName>
</protein>
<keyword evidence="1" id="KW-0472">Membrane</keyword>
<evidence type="ECO:0000256" key="2">
    <source>
        <dbReference type="SAM" id="SignalP"/>
    </source>
</evidence>
<keyword evidence="1" id="KW-1133">Transmembrane helix</keyword>
<evidence type="ECO:0000313" key="4">
    <source>
        <dbReference type="EMBL" id="MBC5991467.1"/>
    </source>
</evidence>
<keyword evidence="1" id="KW-0812">Transmembrane</keyword>
<keyword evidence="4" id="KW-0378">Hydrolase</keyword>
<dbReference type="Pfam" id="PF00144">
    <property type="entry name" value="Beta-lactamase"/>
    <property type="match status" value="1"/>
</dbReference>
<dbReference type="GO" id="GO:0016787">
    <property type="term" value="F:hydrolase activity"/>
    <property type="evidence" value="ECO:0007669"/>
    <property type="project" value="UniProtKB-KW"/>
</dbReference>
<dbReference type="Proteomes" id="UP000603640">
    <property type="component" value="Unassembled WGS sequence"/>
</dbReference>
<feature type="transmembrane region" description="Helical" evidence="1">
    <location>
        <begin position="603"/>
        <end position="623"/>
    </location>
</feature>
<gene>
    <name evidence="4" type="ORF">H8S84_01300</name>
</gene>
<dbReference type="InterPro" id="IPR001466">
    <property type="entry name" value="Beta-lactam-related"/>
</dbReference>
<keyword evidence="5" id="KW-1185">Reference proteome</keyword>
<dbReference type="InterPro" id="IPR050491">
    <property type="entry name" value="AmpC-like"/>
</dbReference>
<accession>A0A923N4B0</accession>